<dbReference type="Proteomes" id="UP001162162">
    <property type="component" value="Unassembled WGS sequence"/>
</dbReference>
<evidence type="ECO:0000313" key="1">
    <source>
        <dbReference type="EMBL" id="KAJ8937344.1"/>
    </source>
</evidence>
<evidence type="ECO:0000313" key="2">
    <source>
        <dbReference type="Proteomes" id="UP001162162"/>
    </source>
</evidence>
<dbReference type="AlphaFoldDB" id="A0AAV8XFK9"/>
<gene>
    <name evidence="1" type="ORF">NQ318_011849</name>
</gene>
<dbReference type="EMBL" id="JAPWTK010000662">
    <property type="protein sequence ID" value="KAJ8937344.1"/>
    <property type="molecule type" value="Genomic_DNA"/>
</dbReference>
<accession>A0AAV8XFK9</accession>
<organism evidence="1 2">
    <name type="scientific">Aromia moschata</name>
    <dbReference type="NCBI Taxonomy" id="1265417"/>
    <lineage>
        <taxon>Eukaryota</taxon>
        <taxon>Metazoa</taxon>
        <taxon>Ecdysozoa</taxon>
        <taxon>Arthropoda</taxon>
        <taxon>Hexapoda</taxon>
        <taxon>Insecta</taxon>
        <taxon>Pterygota</taxon>
        <taxon>Neoptera</taxon>
        <taxon>Endopterygota</taxon>
        <taxon>Coleoptera</taxon>
        <taxon>Polyphaga</taxon>
        <taxon>Cucujiformia</taxon>
        <taxon>Chrysomeloidea</taxon>
        <taxon>Cerambycidae</taxon>
        <taxon>Cerambycinae</taxon>
        <taxon>Callichromatini</taxon>
        <taxon>Aromia</taxon>
    </lineage>
</organism>
<name>A0AAV8XFK9_9CUCU</name>
<keyword evidence="2" id="KW-1185">Reference proteome</keyword>
<reference evidence="1" key="1">
    <citation type="journal article" date="2023" name="Insect Mol. Biol.">
        <title>Genome sequencing provides insights into the evolution of gene families encoding plant cell wall-degrading enzymes in longhorned beetles.</title>
        <authorList>
            <person name="Shin N.R."/>
            <person name="Okamura Y."/>
            <person name="Kirsch R."/>
            <person name="Pauchet Y."/>
        </authorList>
    </citation>
    <scope>NUCLEOTIDE SEQUENCE</scope>
    <source>
        <strain evidence="1">AMC_N1</strain>
    </source>
</reference>
<proteinExistence type="predicted"/>
<sequence>MAQLVRPFLQLDLEKCEDKYPNAAKVIRQDFYVDDMIRKWVANDPKILDGIEKSRWSSYSIKFGDNTEGVSNSQHWD</sequence>
<protein>
    <submittedName>
        <fullName evidence="1">Uncharacterized protein</fullName>
    </submittedName>
</protein>
<comment type="caution">
    <text evidence="1">The sequence shown here is derived from an EMBL/GenBank/DDBJ whole genome shotgun (WGS) entry which is preliminary data.</text>
</comment>